<accession>A0A2H1W2P8</accession>
<gene>
    <name evidence="1" type="ORF">SFRICE_039573</name>
</gene>
<sequence length="59" mass="6520">MQVLIHMAPRPETIICGSHKELLRAEIEPATRCTAASWPGNAPTVQSFQLRPEDSAFTD</sequence>
<dbReference type="AlphaFoldDB" id="A0A2H1W2P8"/>
<organism evidence="1">
    <name type="scientific">Spodoptera frugiperda</name>
    <name type="common">Fall armyworm</name>
    <dbReference type="NCBI Taxonomy" id="7108"/>
    <lineage>
        <taxon>Eukaryota</taxon>
        <taxon>Metazoa</taxon>
        <taxon>Ecdysozoa</taxon>
        <taxon>Arthropoda</taxon>
        <taxon>Hexapoda</taxon>
        <taxon>Insecta</taxon>
        <taxon>Pterygota</taxon>
        <taxon>Neoptera</taxon>
        <taxon>Endopterygota</taxon>
        <taxon>Lepidoptera</taxon>
        <taxon>Glossata</taxon>
        <taxon>Ditrysia</taxon>
        <taxon>Noctuoidea</taxon>
        <taxon>Noctuidae</taxon>
        <taxon>Amphipyrinae</taxon>
        <taxon>Spodoptera</taxon>
    </lineage>
</organism>
<reference evidence="1" key="1">
    <citation type="submission" date="2016-07" db="EMBL/GenBank/DDBJ databases">
        <authorList>
            <person name="Bretaudeau A."/>
        </authorList>
    </citation>
    <scope>NUCLEOTIDE SEQUENCE</scope>
    <source>
        <strain evidence="1">Rice</strain>
        <tissue evidence="1">Whole body</tissue>
    </source>
</reference>
<name>A0A2H1W2P8_SPOFR</name>
<protein>
    <submittedName>
        <fullName evidence="1">SFRICE_039573</fullName>
    </submittedName>
</protein>
<dbReference type="EMBL" id="ODYU01005943">
    <property type="protein sequence ID" value="SOQ47359.1"/>
    <property type="molecule type" value="Genomic_DNA"/>
</dbReference>
<proteinExistence type="predicted"/>
<evidence type="ECO:0000313" key="1">
    <source>
        <dbReference type="EMBL" id="SOQ47359.1"/>
    </source>
</evidence>